<sequence length="278" mass="32622">MISLIRFNEQFQGAEAGDHRYLFGYFMIALKRDMNSKFRYGQKEYDFDEGILFFVAPNQVFGLHIEENNHTPSGWMLLVHPDFLWSTPLATKINQYDFWNYTTNEALFLSEDEEQELEQIVKTIEKEYNERIDPFSQNIIVSQLETLLNYSERFYNRMFITRKKGNHHLFEQMEILLADYFSSDSLIRKGLPSVQFVADSLHVSPGYLSNLLKSLTGQTTQQIIHKKLIEKAKEKLSTTDLTVTEVAYELGFEHSQAFSKLFKSKTKLTPLEFRNSFN</sequence>
<evidence type="ECO:0000256" key="6">
    <source>
        <dbReference type="ARBA" id="ARBA00023125"/>
    </source>
</evidence>
<evidence type="ECO:0000256" key="3">
    <source>
        <dbReference type="ARBA" id="ARBA00022969"/>
    </source>
</evidence>
<keyword evidence="5" id="KW-0843">Virulence</keyword>
<keyword evidence="10" id="KW-1185">Reference proteome</keyword>
<dbReference type="PROSITE" id="PS01124">
    <property type="entry name" value="HTH_ARAC_FAMILY_2"/>
    <property type="match status" value="1"/>
</dbReference>
<protein>
    <submittedName>
        <fullName evidence="9">AraC family transcriptional regulator</fullName>
    </submittedName>
</protein>
<dbReference type="PANTHER" id="PTHR43280">
    <property type="entry name" value="ARAC-FAMILY TRANSCRIPTIONAL REGULATOR"/>
    <property type="match status" value="1"/>
</dbReference>
<keyword evidence="3" id="KW-0749">Sporulation</keyword>
<evidence type="ECO:0000313" key="10">
    <source>
        <dbReference type="Proteomes" id="UP001143543"/>
    </source>
</evidence>
<dbReference type="Gene3D" id="1.10.10.60">
    <property type="entry name" value="Homeodomain-like"/>
    <property type="match status" value="1"/>
</dbReference>
<keyword evidence="7" id="KW-0804">Transcription</keyword>
<feature type="domain" description="HTH araC/xylS-type" evidence="8">
    <location>
        <begin position="171"/>
        <end position="276"/>
    </location>
</feature>
<dbReference type="PANTHER" id="PTHR43280:SF32">
    <property type="entry name" value="TRANSCRIPTIONAL REGULATORY PROTEIN"/>
    <property type="match status" value="1"/>
</dbReference>
<keyword evidence="4" id="KW-0805">Transcription regulation</keyword>
<evidence type="ECO:0000256" key="5">
    <source>
        <dbReference type="ARBA" id="ARBA00023026"/>
    </source>
</evidence>
<evidence type="ECO:0000259" key="8">
    <source>
        <dbReference type="PROSITE" id="PS01124"/>
    </source>
</evidence>
<reference evidence="9" key="1">
    <citation type="submission" date="2022-07" db="EMBL/GenBank/DDBJ databases">
        <title>Taxonomy of Novel Oxalotrophic and Methylotrophic Bacteria.</title>
        <authorList>
            <person name="Sahin N."/>
            <person name="Tani A."/>
        </authorList>
    </citation>
    <scope>NUCLEOTIDE SEQUENCE</scope>
    <source>
        <strain evidence="9">Y10</strain>
    </source>
</reference>
<dbReference type="SUPFAM" id="SSF56849">
    <property type="entry name" value="delta-Endotoxin (insectocide), N-terminal domain"/>
    <property type="match status" value="1"/>
</dbReference>
<comment type="caution">
    <text evidence="9">The sequence shown here is derived from an EMBL/GenBank/DDBJ whole genome shotgun (WGS) entry which is preliminary data.</text>
</comment>
<keyword evidence="2" id="KW-0800">Toxin</keyword>
<proteinExistence type="inferred from homology"/>
<accession>A0ABQ5MI95</accession>
<name>A0ABQ5MI95_9FLAO</name>
<evidence type="ECO:0000256" key="1">
    <source>
        <dbReference type="ARBA" id="ARBA00007819"/>
    </source>
</evidence>
<organism evidence="9 10">
    <name type="scientific">Neptunitalea lumnitzerae</name>
    <dbReference type="NCBI Taxonomy" id="2965509"/>
    <lineage>
        <taxon>Bacteria</taxon>
        <taxon>Pseudomonadati</taxon>
        <taxon>Bacteroidota</taxon>
        <taxon>Flavobacteriia</taxon>
        <taxon>Flavobacteriales</taxon>
        <taxon>Flavobacteriaceae</taxon>
        <taxon>Neptunitalea</taxon>
    </lineage>
</organism>
<comment type="similarity">
    <text evidence="1">Belongs to the delta endotoxin family.</text>
</comment>
<dbReference type="InterPro" id="IPR009057">
    <property type="entry name" value="Homeodomain-like_sf"/>
</dbReference>
<evidence type="ECO:0000256" key="4">
    <source>
        <dbReference type="ARBA" id="ARBA00023015"/>
    </source>
</evidence>
<evidence type="ECO:0000313" key="9">
    <source>
        <dbReference type="EMBL" id="GLB49109.1"/>
    </source>
</evidence>
<dbReference type="EMBL" id="BRVO01000001">
    <property type="protein sequence ID" value="GLB49109.1"/>
    <property type="molecule type" value="Genomic_DNA"/>
</dbReference>
<dbReference type="Proteomes" id="UP001143543">
    <property type="component" value="Unassembled WGS sequence"/>
</dbReference>
<dbReference type="Pfam" id="PF12833">
    <property type="entry name" value="HTH_18"/>
    <property type="match status" value="1"/>
</dbReference>
<dbReference type="SMART" id="SM00342">
    <property type="entry name" value="HTH_ARAC"/>
    <property type="match status" value="1"/>
</dbReference>
<dbReference type="InterPro" id="IPR036716">
    <property type="entry name" value="Pest_crys_N_sf"/>
</dbReference>
<evidence type="ECO:0000256" key="7">
    <source>
        <dbReference type="ARBA" id="ARBA00023163"/>
    </source>
</evidence>
<evidence type="ECO:0000256" key="2">
    <source>
        <dbReference type="ARBA" id="ARBA00022656"/>
    </source>
</evidence>
<dbReference type="InterPro" id="IPR020449">
    <property type="entry name" value="Tscrpt_reg_AraC-type_HTH"/>
</dbReference>
<dbReference type="SUPFAM" id="SSF46689">
    <property type="entry name" value="Homeodomain-like"/>
    <property type="match status" value="1"/>
</dbReference>
<dbReference type="PRINTS" id="PR00032">
    <property type="entry name" value="HTHARAC"/>
</dbReference>
<keyword evidence="6" id="KW-0238">DNA-binding</keyword>
<gene>
    <name evidence="9" type="ORF">Y10_14770</name>
</gene>
<dbReference type="InterPro" id="IPR018060">
    <property type="entry name" value="HTH_AraC"/>
</dbReference>